<organism evidence="6 7">
    <name type="scientific">Paraphotobacterium marinum</name>
    <dbReference type="NCBI Taxonomy" id="1755811"/>
    <lineage>
        <taxon>Bacteria</taxon>
        <taxon>Pseudomonadati</taxon>
        <taxon>Pseudomonadota</taxon>
        <taxon>Gammaproteobacteria</taxon>
        <taxon>Vibrionales</taxon>
        <taxon>Vibrionaceae</taxon>
        <taxon>Paraphotobacterium</taxon>
    </lineage>
</organism>
<evidence type="ECO:0000256" key="5">
    <source>
        <dbReference type="SAM" id="Phobius"/>
    </source>
</evidence>
<dbReference type="PIRSF" id="PIRSF006060">
    <property type="entry name" value="AA_transporter"/>
    <property type="match status" value="1"/>
</dbReference>
<feature type="transmembrane region" description="Helical" evidence="5">
    <location>
        <begin position="398"/>
        <end position="420"/>
    </location>
</feature>
<dbReference type="KEGG" id="pmai:CF386_10500"/>
<keyword evidence="7" id="KW-1185">Reference proteome</keyword>
<keyword evidence="3 5" id="KW-1133">Transmembrane helix</keyword>
<keyword evidence="4 5" id="KW-0472">Membrane</keyword>
<dbReference type="Proteomes" id="UP000242175">
    <property type="component" value="Chromosome small"/>
</dbReference>
<dbReference type="InterPro" id="IPR002293">
    <property type="entry name" value="AA/rel_permease1"/>
</dbReference>
<dbReference type="PANTHER" id="PTHR47547">
    <property type="match status" value="1"/>
</dbReference>
<feature type="transmembrane region" description="Helical" evidence="5">
    <location>
        <begin position="229"/>
        <end position="248"/>
    </location>
</feature>
<evidence type="ECO:0000256" key="4">
    <source>
        <dbReference type="ARBA" id="ARBA00023136"/>
    </source>
</evidence>
<dbReference type="Gene3D" id="1.20.1740.10">
    <property type="entry name" value="Amino acid/polyamine transporter I"/>
    <property type="match status" value="1"/>
</dbReference>
<feature type="transmembrane region" description="Helical" evidence="5">
    <location>
        <begin position="489"/>
        <end position="508"/>
    </location>
</feature>
<feature type="transmembrane region" description="Helical" evidence="5">
    <location>
        <begin position="81"/>
        <end position="106"/>
    </location>
</feature>
<dbReference type="EMBL" id="CP022356">
    <property type="protein sequence ID" value="ASK79481.1"/>
    <property type="molecule type" value="Genomic_DNA"/>
</dbReference>
<feature type="transmembrane region" description="Helical" evidence="5">
    <location>
        <begin position="458"/>
        <end position="477"/>
    </location>
</feature>
<gene>
    <name evidence="6" type="ORF">CF386_10500</name>
</gene>
<keyword evidence="2 5" id="KW-0812">Transmembrane</keyword>
<dbReference type="OrthoDB" id="9762947at2"/>
<comment type="subcellular location">
    <subcellularLocation>
        <location evidence="1">Membrane</location>
        <topology evidence="1">Multi-pass membrane protein</topology>
    </subcellularLocation>
</comment>
<dbReference type="GO" id="GO:0016020">
    <property type="term" value="C:membrane"/>
    <property type="evidence" value="ECO:0007669"/>
    <property type="project" value="UniProtKB-SubCell"/>
</dbReference>
<feature type="transmembrane region" description="Helical" evidence="5">
    <location>
        <begin position="39"/>
        <end position="60"/>
    </location>
</feature>
<dbReference type="PANTHER" id="PTHR47547:SF1">
    <property type="entry name" value="ASPARTATE-PROTON SYMPORTER"/>
    <property type="match status" value="1"/>
</dbReference>
<dbReference type="GO" id="GO:0022857">
    <property type="term" value="F:transmembrane transporter activity"/>
    <property type="evidence" value="ECO:0007669"/>
    <property type="project" value="InterPro"/>
</dbReference>
<evidence type="ECO:0000256" key="1">
    <source>
        <dbReference type="ARBA" id="ARBA00004141"/>
    </source>
</evidence>
<name>A0A220VGP7_9GAMM</name>
<evidence type="ECO:0000256" key="3">
    <source>
        <dbReference type="ARBA" id="ARBA00022989"/>
    </source>
</evidence>
<proteinExistence type="predicted"/>
<dbReference type="Pfam" id="PF13520">
    <property type="entry name" value="AA_permease_2"/>
    <property type="match status" value="1"/>
</dbReference>
<evidence type="ECO:0000313" key="7">
    <source>
        <dbReference type="Proteomes" id="UP000242175"/>
    </source>
</evidence>
<feature type="transmembrane region" description="Helical" evidence="5">
    <location>
        <begin position="189"/>
        <end position="208"/>
    </location>
</feature>
<reference evidence="6 7" key="1">
    <citation type="journal article" date="2016" name="Int. J. Syst. Evol. Microbiol.">
        <title>Paraphotobacterium marinum gen. nov., sp. nov., a member of the family Vibrionaceae, isolated from surface seawater.</title>
        <authorList>
            <person name="Huang Z."/>
            <person name="Dong C."/>
            <person name="Shao Z."/>
        </authorList>
    </citation>
    <scope>NUCLEOTIDE SEQUENCE [LARGE SCALE GENOMIC DNA]</scope>
    <source>
        <strain evidence="6 7">NSCS20N07D</strain>
    </source>
</reference>
<accession>A0A220VGP7</accession>
<feature type="transmembrane region" description="Helical" evidence="5">
    <location>
        <begin position="292"/>
        <end position="317"/>
    </location>
</feature>
<feature type="transmembrane region" description="Helical" evidence="5">
    <location>
        <begin position="126"/>
        <end position="146"/>
    </location>
</feature>
<feature type="transmembrane region" description="Helical" evidence="5">
    <location>
        <begin position="338"/>
        <end position="356"/>
    </location>
</feature>
<feature type="transmembrane region" description="Helical" evidence="5">
    <location>
        <begin position="362"/>
        <end position="386"/>
    </location>
</feature>
<feature type="transmembrane region" description="Helical" evidence="5">
    <location>
        <begin position="426"/>
        <end position="443"/>
    </location>
</feature>
<evidence type="ECO:0000313" key="6">
    <source>
        <dbReference type="EMBL" id="ASK79481.1"/>
    </source>
</evidence>
<protein>
    <submittedName>
        <fullName evidence="6">Amino acid permease</fullName>
    </submittedName>
</protein>
<feature type="transmembrane region" description="Helical" evidence="5">
    <location>
        <begin position="9"/>
        <end position="27"/>
    </location>
</feature>
<dbReference type="AlphaFoldDB" id="A0A220VGP7"/>
<evidence type="ECO:0000256" key="2">
    <source>
        <dbReference type="ARBA" id="ARBA00022692"/>
    </source>
</evidence>
<sequence>MDKRSVSSISLLFTSVTAILGSGWLFSSFNTAKIAGPSAILSWLIGGLLIMFVAFVYAELTTMLPLTGSSTRIPQFTHGTLVGFIFSWIILLSYISLAPIEVQALMQYLNYFFPNMLTPMNSLSPMGYVVAGVLMFIMCVLNIYSLKWLIKANNVLTALKILIPIFISLVLLAYTYQPHHIIHAASSSFAPYGTQGLLTAIATGGVIFSFNGFKQACEMAGEAKNPKRALPIAIIGSISLCILIYIILQCSFLSSVNISNIDSGWHNLKLTNGSSPLTAIILQNHQRWLLPILYVGAVIGPMAAALIYMSGSARLLYGMSQSRYLPGFFSLMTQQGNPWFAIVISFIIGMFFFAPFPGWQEMMTFLTSLMAITYAIGPICLLALRYQVPNQARPFKLPFGRLWSVLAFYICTLLILWTGWDTLKKLAIALAVGIVVLFLNRVFSPKNQRESLHIKQSIWVWIYFIGILGLSYLSSFGHGLSVLSFNADLWIVALFCIFVSLLALKFRLKGNETQKYISELNL</sequence>
<dbReference type="InterPro" id="IPR052962">
    <property type="entry name" value="AA_Transporter_AGT"/>
</dbReference>
<feature type="transmembrane region" description="Helical" evidence="5">
    <location>
        <begin position="158"/>
        <end position="177"/>
    </location>
</feature>